<sequence length="152" mass="15561">MLGYDRGSAVAHARVASYRTGPGFRPDPPGPPGSDWAVLVLDRDLGTPDRVLPLLRQPPAPRAPLMLGGYQQDRQEVVLADTGCRAIGLTALREGPPVLAHDCAGTRGASGAPLLAPLADGNWAIAGIASTVMADVAMGYAVPAAAVVLPPP</sequence>
<organism evidence="1 2">
    <name type="scientific">Paracraurococcus lichenis</name>
    <dbReference type="NCBI Taxonomy" id="3064888"/>
    <lineage>
        <taxon>Bacteria</taxon>
        <taxon>Pseudomonadati</taxon>
        <taxon>Pseudomonadota</taxon>
        <taxon>Alphaproteobacteria</taxon>
        <taxon>Acetobacterales</taxon>
        <taxon>Roseomonadaceae</taxon>
        <taxon>Paracraurococcus</taxon>
    </lineage>
</organism>
<keyword evidence="2" id="KW-1185">Reference proteome</keyword>
<comment type="caution">
    <text evidence="1">The sequence shown here is derived from an EMBL/GenBank/DDBJ whole genome shotgun (WGS) entry which is preliminary data.</text>
</comment>
<gene>
    <name evidence="1" type="ORF">Q7A36_10605</name>
</gene>
<dbReference type="InterPro" id="IPR043504">
    <property type="entry name" value="Peptidase_S1_PA_chymotrypsin"/>
</dbReference>
<evidence type="ECO:0000313" key="2">
    <source>
        <dbReference type="Proteomes" id="UP001243009"/>
    </source>
</evidence>
<name>A0ABT9DY10_9PROT</name>
<accession>A0ABT9DY10</accession>
<dbReference type="RefSeq" id="WP_305103655.1">
    <property type="nucleotide sequence ID" value="NZ_JAUTWS010000008.1"/>
</dbReference>
<dbReference type="SUPFAM" id="SSF50494">
    <property type="entry name" value="Trypsin-like serine proteases"/>
    <property type="match status" value="1"/>
</dbReference>
<dbReference type="Gene3D" id="2.40.10.10">
    <property type="entry name" value="Trypsin-like serine proteases"/>
    <property type="match status" value="2"/>
</dbReference>
<dbReference type="EMBL" id="JAUTWS010000008">
    <property type="protein sequence ID" value="MDO9708790.1"/>
    <property type="molecule type" value="Genomic_DNA"/>
</dbReference>
<proteinExistence type="predicted"/>
<dbReference type="InterPro" id="IPR009003">
    <property type="entry name" value="Peptidase_S1_PA"/>
</dbReference>
<reference evidence="1 2" key="1">
    <citation type="submission" date="2023-08" db="EMBL/GenBank/DDBJ databases">
        <title>The draft genome sequence of Paracraurococcus sp. LOR1-02.</title>
        <authorList>
            <person name="Kingkaew E."/>
            <person name="Tanasupawat S."/>
        </authorList>
    </citation>
    <scope>NUCLEOTIDE SEQUENCE [LARGE SCALE GENOMIC DNA]</scope>
    <source>
        <strain evidence="1 2">LOR1-02</strain>
    </source>
</reference>
<dbReference type="Proteomes" id="UP001243009">
    <property type="component" value="Unassembled WGS sequence"/>
</dbReference>
<protein>
    <recommendedName>
        <fullName evidence="3">Serine protease</fullName>
    </recommendedName>
</protein>
<evidence type="ECO:0008006" key="3">
    <source>
        <dbReference type="Google" id="ProtNLM"/>
    </source>
</evidence>
<evidence type="ECO:0000313" key="1">
    <source>
        <dbReference type="EMBL" id="MDO9708790.1"/>
    </source>
</evidence>